<accession>A0A846MQB5</accession>
<evidence type="ECO:0008006" key="3">
    <source>
        <dbReference type="Google" id="ProtNLM"/>
    </source>
</evidence>
<evidence type="ECO:0000313" key="1">
    <source>
        <dbReference type="EMBL" id="NIK73621.1"/>
    </source>
</evidence>
<dbReference type="RefSeq" id="WP_166918901.1">
    <property type="nucleotide sequence ID" value="NZ_JAASRN010000002.1"/>
</dbReference>
<dbReference type="AlphaFoldDB" id="A0A846MQB5"/>
<dbReference type="EMBL" id="JAASRN010000002">
    <property type="protein sequence ID" value="NIK73621.1"/>
    <property type="molecule type" value="Genomic_DNA"/>
</dbReference>
<dbReference type="Proteomes" id="UP000537126">
    <property type="component" value="Unassembled WGS sequence"/>
</dbReference>
<evidence type="ECO:0000313" key="2">
    <source>
        <dbReference type="Proteomes" id="UP000537126"/>
    </source>
</evidence>
<proteinExistence type="predicted"/>
<reference evidence="1 2" key="1">
    <citation type="submission" date="2020-03" db="EMBL/GenBank/DDBJ databases">
        <title>Genomic Encyclopedia of Type Strains, Phase IV (KMG-IV): sequencing the most valuable type-strain genomes for metagenomic binning, comparative biology and taxonomic classification.</title>
        <authorList>
            <person name="Goeker M."/>
        </authorList>
    </citation>
    <scope>NUCLEOTIDE SEQUENCE [LARGE SCALE GENOMIC DNA]</scope>
    <source>
        <strain evidence="1 2">DSM 5718</strain>
    </source>
</reference>
<organism evidence="1 2">
    <name type="scientific">Thermonema lapsum</name>
    <dbReference type="NCBI Taxonomy" id="28195"/>
    <lineage>
        <taxon>Bacteria</taxon>
        <taxon>Pseudomonadati</taxon>
        <taxon>Bacteroidota</taxon>
        <taxon>Cytophagia</taxon>
        <taxon>Cytophagales</taxon>
        <taxon>Thermonemataceae</taxon>
        <taxon>Thermonema</taxon>
    </lineage>
</organism>
<name>A0A846MQB5_9BACT</name>
<gene>
    <name evidence="1" type="ORF">FHS56_001134</name>
</gene>
<protein>
    <recommendedName>
        <fullName evidence="3">ABC transporter ATPase</fullName>
    </recommendedName>
</protein>
<comment type="caution">
    <text evidence="1">The sequence shown here is derived from an EMBL/GenBank/DDBJ whole genome shotgun (WGS) entry which is preliminary data.</text>
</comment>
<keyword evidence="2" id="KW-1185">Reference proteome</keyword>
<sequence length="162" mass="17982">MTTSWQHMPDDAHLWVYPAGRRLSGQEQQTILEEVEAFLQGWRAHGKPLRAAAVVVDDYFLLVAVDPNHEPPSGCSIDAQVGFIRQLAQRHGLAFLERGQVYFRNAGSIESLPLSALKEAIAAGRLTAESPVYRHEAAVKAAWGCVPAAETWLKRYFVKTKA</sequence>